<proteinExistence type="predicted"/>
<evidence type="ECO:0000313" key="1">
    <source>
        <dbReference type="EMBL" id="KAK3710741.1"/>
    </source>
</evidence>
<organism evidence="1 2">
    <name type="scientific">Vermiconidia calcicola</name>
    <dbReference type="NCBI Taxonomy" id="1690605"/>
    <lineage>
        <taxon>Eukaryota</taxon>
        <taxon>Fungi</taxon>
        <taxon>Dikarya</taxon>
        <taxon>Ascomycota</taxon>
        <taxon>Pezizomycotina</taxon>
        <taxon>Dothideomycetes</taxon>
        <taxon>Dothideomycetidae</taxon>
        <taxon>Mycosphaerellales</taxon>
        <taxon>Extremaceae</taxon>
        <taxon>Vermiconidia</taxon>
    </lineage>
</organism>
<keyword evidence="2" id="KW-1185">Reference proteome</keyword>
<dbReference type="EMBL" id="JAUTXU010000082">
    <property type="protein sequence ID" value="KAK3710741.1"/>
    <property type="molecule type" value="Genomic_DNA"/>
</dbReference>
<evidence type="ECO:0000313" key="2">
    <source>
        <dbReference type="Proteomes" id="UP001281147"/>
    </source>
</evidence>
<gene>
    <name evidence="1" type="ORF">LTR37_010160</name>
</gene>
<dbReference type="Proteomes" id="UP001281147">
    <property type="component" value="Unassembled WGS sequence"/>
</dbReference>
<name>A0ACC3N697_9PEZI</name>
<protein>
    <submittedName>
        <fullName evidence="1">Uncharacterized protein</fullName>
    </submittedName>
</protein>
<reference evidence="1" key="1">
    <citation type="submission" date="2023-07" db="EMBL/GenBank/DDBJ databases">
        <title>Black Yeasts Isolated from many extreme environments.</title>
        <authorList>
            <person name="Coleine C."/>
            <person name="Stajich J.E."/>
            <person name="Selbmann L."/>
        </authorList>
    </citation>
    <scope>NUCLEOTIDE SEQUENCE</scope>
    <source>
        <strain evidence="1">CCFEE 5714</strain>
    </source>
</reference>
<comment type="caution">
    <text evidence="1">The sequence shown here is derived from an EMBL/GenBank/DDBJ whole genome shotgun (WGS) entry which is preliminary data.</text>
</comment>
<sequence>MAATIPASGISLRGAAEADGCLPGSSSAILLKLGDRVLDDLKKASSVKDGLRFLTGNTPKLRIGSRTIDLTISADDFRNELFASSAGISSTDFTFASVVSHRAELKAIERASAGDRSGSDAALAALKNSLASYEQEKQSKQVNITNSVLPAPKSRFDAAKKEKQANRSKATGRVTGSQTASPSLSAVGTPRLGGAPTSALASEDEVKMQAMKKPVVHLLAMKSISSEEIARSTHIPKSDLETILQRVGKQGDGKWQLTDRAYKELDVWKFEYPSQADRQSAIDNAVKAYDRLRLGKEDKLWQLLLPRDERGKGKVLSRLHLGGPQVNRGLTPHYQPSPAPQAEAVDSRVTSAANTPRLGPASSSTPRPGSSKGDVMKRLLSKDPKRARAAEDAKGQKRKEREAAASDREAERPAKKQATKKTVDPKVKSAEFVESSDDDSEEVVRKAPPKVKPETAKAASKPKKAVANATSSESSDTPVKQKTVGKQSTKAKPSATANKSTASPAVKANNPTTNGKSTPKTQVGLSAPASNHKAQRSPQKSDSRPSVPSPLGAARPRLASDVSDRASVGVQKANQGGADTPKGLGISDSVRKRQDAVTSNGSAAASEADMKTRNQTAIEKQQKPATNGTSTPKPALTNGANDKRSNGVKRKAEDTAPKQSEADSPANHRKTNSDSSQSQNSLAISNNAPNSTPRTSPDGHPDGSSSDSAASVLDTITYNQGVALAEVFRDKYYPAYAKLYDEQAAIEARGEKVSKEERERLLAMHSRLGQMKREIFAASKRENLDD</sequence>
<accession>A0ACC3N697</accession>